<sequence>MTAKLFEHNMFSMAPFGTIPFDNYNYDYIASESDYDNYNYNYNYFASESDYDNYDYDYIASESDCDSTNYYADKEYSDDDLEDSERDDISDVYTKEEDDTESFDNLSERSVEDDLYGPNNDFEMDNSIIDIYDEHVIIKMENSSPFGSEKQVPNFVNHYTGTIQAQNPNNESSDETVSIKMERYEYGSKTSGDETVCVKMDSRELLNDLEDDLPDNTINKIKIGSCKDSNCEKGDVHENYKPVEIKEVKDKIGSYEYSNFKKNVHENDRPVGIQDDLRDNTLHKVKIRPCEYSNCEKRDVHENNDQPVEIKIESFEDLKSLEEFLRDEAVRAKMSSHEPFSESKIKTEQTENCPSFDSLEEFLRYDETIRAKMEPCGRSFYDEERNLSANNQTVHVKMEPNEPFYGEERNLNDNNQTVHVKMEPYEHFYGEKRNLSDNNQTVHVMKPYEHFYSEERNLNDNNQTVHVKMEPYEYFYGEKRNLNDNNQTVHVMEPYEHFYSEERNLNDNNQTVHVKMEPYEHFYGEKRNLNDNNQTVHVMEPYEHFYSEERNLNDNNQTVHVKMEPYEHFYSEERNLNDNNQTVHAKMEPYEPFYGEERNLNDNNQTVHVKMEPNEPFYGEKRNLSDNNQTVHVMKPYEPFYGEERNLNDNQTVPVKMEPYEPFYGTKGNLRDNQTVRIKMQSYEPFGNERNLSDNNKPVHIKMKSYESFYGAERNLSDKNQAVKIKVEPYESLHNEVYLSGNYRAKIDLSKQKEFEDSLEEFLRYDETIGLEMEPYGSFRNDNQTVKPCNEEYLSDDSYESPNSNGEYYKTFNENLRDGTTVNIKSDKLIRSEELNIDDSNLSFVNGDNCADFVDEQMNEYNLPNYNRGNAYSDFEGNNNIANKIADKSEINHHFWNYVPFFDIYSTTSRQSSKRKFEYEEQYSSDLSSTTKQNAYTTSLNETTGESSQKRSRLAYRMNERHKCKCGKLFRKPASLNRHQNLAHHH</sequence>
<keyword evidence="1" id="KW-0862">Zinc</keyword>
<evidence type="ECO:0000256" key="1">
    <source>
        <dbReference type="PROSITE-ProRule" id="PRU00042"/>
    </source>
</evidence>
<proteinExistence type="predicted"/>
<dbReference type="Proteomes" id="UP000684084">
    <property type="component" value="Unassembled WGS sequence"/>
</dbReference>
<protein>
    <recommendedName>
        <fullName evidence="3">C2H2-type domain-containing protein</fullName>
    </recommendedName>
</protein>
<feature type="region of interest" description="Disordered" evidence="2">
    <location>
        <begin position="91"/>
        <end position="118"/>
    </location>
</feature>
<dbReference type="GO" id="GO:0008270">
    <property type="term" value="F:zinc ion binding"/>
    <property type="evidence" value="ECO:0007669"/>
    <property type="project" value="UniProtKB-KW"/>
</dbReference>
<evidence type="ECO:0000256" key="2">
    <source>
        <dbReference type="SAM" id="MobiDB-lite"/>
    </source>
</evidence>
<evidence type="ECO:0000313" key="4">
    <source>
        <dbReference type="EMBL" id="CAB5347526.1"/>
    </source>
</evidence>
<dbReference type="PROSITE" id="PS50157">
    <property type="entry name" value="ZINC_FINGER_C2H2_2"/>
    <property type="match status" value="1"/>
</dbReference>
<reference evidence="4" key="1">
    <citation type="submission" date="2020-05" db="EMBL/GenBank/DDBJ databases">
        <authorList>
            <person name="Rincon C."/>
            <person name="Sanders R I."/>
            <person name="Robbins C."/>
            <person name="Chaturvedi A."/>
        </authorList>
    </citation>
    <scope>NUCLEOTIDE SEQUENCE</scope>
    <source>
        <strain evidence="4">CHB12</strain>
    </source>
</reference>
<dbReference type="VEuPathDB" id="FungiDB:RhiirFUN_021997"/>
<dbReference type="AlphaFoldDB" id="A0A916E135"/>
<dbReference type="OrthoDB" id="2347521at2759"/>
<keyword evidence="1" id="KW-0863">Zinc-finger</keyword>
<comment type="caution">
    <text evidence="4">The sequence shown here is derived from an EMBL/GenBank/DDBJ whole genome shotgun (WGS) entry which is preliminary data.</text>
</comment>
<name>A0A916E135_9GLOM</name>
<gene>
    <name evidence="4" type="ORF">CHRIB12_LOCUS4410</name>
</gene>
<dbReference type="InterPro" id="IPR013087">
    <property type="entry name" value="Znf_C2H2_type"/>
</dbReference>
<organism evidence="4 5">
    <name type="scientific">Rhizophagus irregularis</name>
    <dbReference type="NCBI Taxonomy" id="588596"/>
    <lineage>
        <taxon>Eukaryota</taxon>
        <taxon>Fungi</taxon>
        <taxon>Fungi incertae sedis</taxon>
        <taxon>Mucoromycota</taxon>
        <taxon>Glomeromycotina</taxon>
        <taxon>Glomeromycetes</taxon>
        <taxon>Glomerales</taxon>
        <taxon>Glomeraceae</taxon>
        <taxon>Rhizophagus</taxon>
    </lineage>
</organism>
<feature type="region of interest" description="Disordered" evidence="2">
    <location>
        <begin position="922"/>
        <end position="953"/>
    </location>
</feature>
<evidence type="ECO:0000313" key="5">
    <source>
        <dbReference type="Proteomes" id="UP000684084"/>
    </source>
</evidence>
<accession>A0A916E135</accession>
<evidence type="ECO:0000259" key="3">
    <source>
        <dbReference type="PROSITE" id="PS50157"/>
    </source>
</evidence>
<keyword evidence="1" id="KW-0479">Metal-binding</keyword>
<feature type="domain" description="C2H2-type" evidence="3">
    <location>
        <begin position="962"/>
        <end position="986"/>
    </location>
</feature>
<dbReference type="EMBL" id="CAGKOT010000006">
    <property type="protein sequence ID" value="CAB5347526.1"/>
    <property type="molecule type" value="Genomic_DNA"/>
</dbReference>
<feature type="compositionally biased region" description="Polar residues" evidence="2">
    <location>
        <begin position="922"/>
        <end position="947"/>
    </location>
</feature>